<evidence type="ECO:0000256" key="10">
    <source>
        <dbReference type="ARBA" id="ARBA00047979"/>
    </source>
</evidence>
<evidence type="ECO:0000313" key="13">
    <source>
        <dbReference type="RefSeq" id="XP_022250682.1"/>
    </source>
</evidence>
<keyword evidence="11" id="KW-0464">Manganese</keyword>
<comment type="similarity">
    <text evidence="2 11">Belongs to the glycosyltransferase 43 family.</text>
</comment>
<evidence type="ECO:0000313" key="12">
    <source>
        <dbReference type="Proteomes" id="UP000694941"/>
    </source>
</evidence>
<evidence type="ECO:0000256" key="2">
    <source>
        <dbReference type="ARBA" id="ARBA00007706"/>
    </source>
</evidence>
<dbReference type="GeneID" id="106466899"/>
<name>A0ABM1T476_LIMPO</name>
<dbReference type="PANTHER" id="PTHR10896">
    <property type="entry name" value="GALACTOSYLGALACTOSYLXYLOSYLPROTEIN 3-BETA-GLUCURONOSYLTRANSFERASE BETA-1,3-GLUCURONYLTRANSFERASE"/>
    <property type="match status" value="1"/>
</dbReference>
<evidence type="ECO:0000256" key="6">
    <source>
        <dbReference type="ARBA" id="ARBA00022968"/>
    </source>
</evidence>
<dbReference type="SUPFAM" id="SSF53448">
    <property type="entry name" value="Nucleotide-diphospho-sugar transferases"/>
    <property type="match status" value="1"/>
</dbReference>
<dbReference type="PANTHER" id="PTHR10896:SF50">
    <property type="entry name" value="GALACTOSYLGALACTOSYLXYLOSYLPROTEIN 3-BETA-GLUCURONOSYLTRANSFERASE P"/>
    <property type="match status" value="1"/>
</dbReference>
<evidence type="ECO:0000256" key="11">
    <source>
        <dbReference type="RuleBase" id="RU363127"/>
    </source>
</evidence>
<evidence type="ECO:0000256" key="3">
    <source>
        <dbReference type="ARBA" id="ARBA00012641"/>
    </source>
</evidence>
<comment type="catalytic activity">
    <reaction evidence="10 11">
        <text>3-O-(beta-D-galactosyl-(1-&gt;3)-beta-D-galactosyl-(1-&gt;4)-beta-D-xylosyl)-L-seryl-[protein] + UDP-alpha-D-glucuronate = 3-O-(beta-D-GlcA-(1-&gt;3)-beta-D-Gal-(1-&gt;3)-beta-D-Gal-(1-&gt;4)-beta-D-Xyl)-L-seryl-[protein] + UDP + H(+)</text>
        <dbReference type="Rhea" id="RHEA:24168"/>
        <dbReference type="Rhea" id="RHEA-COMP:12571"/>
        <dbReference type="Rhea" id="RHEA-COMP:12573"/>
        <dbReference type="ChEBI" id="CHEBI:15378"/>
        <dbReference type="ChEBI" id="CHEBI:58052"/>
        <dbReference type="ChEBI" id="CHEBI:58223"/>
        <dbReference type="ChEBI" id="CHEBI:132090"/>
        <dbReference type="ChEBI" id="CHEBI:132093"/>
        <dbReference type="EC" id="2.4.1.135"/>
    </reaction>
</comment>
<keyword evidence="8" id="KW-0472">Membrane</keyword>
<sequence length="152" mass="17736">MRYTRKVSVWPVGLVQPLSVSTPIVKNSKVVGFHDGRSQAKKFAMRWTGFAVNIEFLLQHSKTVTSMVRNFDEDYFLQTLNIDLDDLEVKANNCTQVLAWNTKTVQRKFPKVEHMYKYHLYHPDLNLRLLYQNTLGINVSDWMPTKTTNITL</sequence>
<comment type="cofactor">
    <cofactor evidence="11">
        <name>Mn(2+)</name>
        <dbReference type="ChEBI" id="CHEBI:29035"/>
    </cofactor>
</comment>
<evidence type="ECO:0000256" key="9">
    <source>
        <dbReference type="ARBA" id="ARBA00023180"/>
    </source>
</evidence>
<keyword evidence="11" id="KW-0333">Golgi apparatus</keyword>
<dbReference type="Gene3D" id="3.90.550.10">
    <property type="entry name" value="Spore Coat Polysaccharide Biosynthesis Protein SpsA, Chain A"/>
    <property type="match status" value="1"/>
</dbReference>
<organism evidence="12 13">
    <name type="scientific">Limulus polyphemus</name>
    <name type="common">Atlantic horseshoe crab</name>
    <dbReference type="NCBI Taxonomy" id="6850"/>
    <lineage>
        <taxon>Eukaryota</taxon>
        <taxon>Metazoa</taxon>
        <taxon>Ecdysozoa</taxon>
        <taxon>Arthropoda</taxon>
        <taxon>Chelicerata</taxon>
        <taxon>Merostomata</taxon>
        <taxon>Xiphosura</taxon>
        <taxon>Limulidae</taxon>
        <taxon>Limulus</taxon>
    </lineage>
</organism>
<evidence type="ECO:0000256" key="5">
    <source>
        <dbReference type="ARBA" id="ARBA00022692"/>
    </source>
</evidence>
<keyword evidence="9" id="KW-0325">Glycoprotein</keyword>
<evidence type="ECO:0000256" key="7">
    <source>
        <dbReference type="ARBA" id="ARBA00022989"/>
    </source>
</evidence>
<comment type="subcellular location">
    <subcellularLocation>
        <location evidence="11">Golgi apparatus membrane</location>
        <topology evidence="11">Single-pass type II membrane protein</topology>
    </subcellularLocation>
    <subcellularLocation>
        <location evidence="1">Membrane</location>
        <topology evidence="1">Single-pass type II membrane protein</topology>
    </subcellularLocation>
</comment>
<dbReference type="EC" id="2.4.1.135" evidence="3 11"/>
<keyword evidence="7" id="KW-1133">Transmembrane helix</keyword>
<dbReference type="InterPro" id="IPR029044">
    <property type="entry name" value="Nucleotide-diphossugar_trans"/>
</dbReference>
<evidence type="ECO:0000256" key="4">
    <source>
        <dbReference type="ARBA" id="ARBA00022679"/>
    </source>
</evidence>
<gene>
    <name evidence="13" type="primary">LOC106466899</name>
</gene>
<keyword evidence="12" id="KW-1185">Reference proteome</keyword>
<comment type="pathway">
    <text evidence="11">Protein modification; protein glycosylation.</text>
</comment>
<keyword evidence="11" id="KW-0479">Metal-binding</keyword>
<accession>A0ABM1T476</accession>
<keyword evidence="6 11" id="KW-0735">Signal-anchor</keyword>
<dbReference type="RefSeq" id="XP_022250682.1">
    <property type="nucleotide sequence ID" value="XM_022394974.1"/>
</dbReference>
<evidence type="ECO:0000256" key="8">
    <source>
        <dbReference type="ARBA" id="ARBA00023136"/>
    </source>
</evidence>
<protein>
    <recommendedName>
        <fullName evidence="3 11">Galactosylgalactosylxylosylprotein 3-beta-glucuronosyltransferase</fullName>
        <ecNumber evidence="3 11">2.4.1.135</ecNumber>
    </recommendedName>
</protein>
<reference evidence="13" key="1">
    <citation type="submission" date="2025-08" db="UniProtKB">
        <authorList>
            <consortium name="RefSeq"/>
        </authorList>
    </citation>
    <scope>IDENTIFICATION</scope>
    <source>
        <tissue evidence="13">Muscle</tissue>
    </source>
</reference>
<dbReference type="Pfam" id="PF03360">
    <property type="entry name" value="Glyco_transf_43"/>
    <property type="match status" value="1"/>
</dbReference>
<keyword evidence="5" id="KW-0812">Transmembrane</keyword>
<proteinExistence type="inferred from homology"/>
<dbReference type="Proteomes" id="UP000694941">
    <property type="component" value="Unplaced"/>
</dbReference>
<dbReference type="InterPro" id="IPR005027">
    <property type="entry name" value="Glyco_trans_43"/>
</dbReference>
<keyword evidence="4 11" id="KW-0808">Transferase</keyword>
<evidence type="ECO:0000256" key="1">
    <source>
        <dbReference type="ARBA" id="ARBA00004606"/>
    </source>
</evidence>